<dbReference type="CDD" id="cd08891">
    <property type="entry name" value="SRPBCC_CalC"/>
    <property type="match status" value="1"/>
</dbReference>
<dbReference type="InterPro" id="IPR013538">
    <property type="entry name" value="ASHA1/2-like_C"/>
</dbReference>
<dbReference type="Pfam" id="PF08327">
    <property type="entry name" value="AHSA1"/>
    <property type="match status" value="1"/>
</dbReference>
<feature type="domain" description="Activator of Hsp90 ATPase homologue 1/2-like C-terminal" evidence="2">
    <location>
        <begin position="29"/>
        <end position="153"/>
    </location>
</feature>
<dbReference type="RefSeq" id="WP_370871931.1">
    <property type="nucleotide sequence ID" value="NZ_BAAAGJ010000009.1"/>
</dbReference>
<evidence type="ECO:0000313" key="4">
    <source>
        <dbReference type="Proteomes" id="UP000652013"/>
    </source>
</evidence>
<dbReference type="SUPFAM" id="SSF55961">
    <property type="entry name" value="Bet v1-like"/>
    <property type="match status" value="1"/>
</dbReference>
<sequence>MRETNTDLSLRVSVSVAAGAAEAFTGFTERLDSWWVREFTWSGPGGLQTIGIEPELGGKAYEIGPHGFRLDWGRVLVWEPPGRLVFSWQIDPDRVPQPDPARASEVEVHFHEGPHGTTVVDLEHRHFHRHGPDGAGYWRAMTDGWQELLDRYARLF</sequence>
<dbReference type="AlphaFoldDB" id="A0A8J4DI67"/>
<accession>A0A8J4DI67</accession>
<dbReference type="Proteomes" id="UP000652013">
    <property type="component" value="Unassembled WGS sequence"/>
</dbReference>
<comment type="caution">
    <text evidence="3">The sequence shown here is derived from an EMBL/GenBank/DDBJ whole genome shotgun (WGS) entry which is preliminary data.</text>
</comment>
<gene>
    <name evidence="3" type="ORF">Sya03_21390</name>
</gene>
<proteinExistence type="inferred from homology"/>
<protein>
    <recommendedName>
        <fullName evidence="2">Activator of Hsp90 ATPase homologue 1/2-like C-terminal domain-containing protein</fullName>
    </recommendedName>
</protein>
<reference evidence="3" key="1">
    <citation type="submission" date="2021-01" db="EMBL/GenBank/DDBJ databases">
        <title>Whole genome shotgun sequence of Spirilliplanes yamanashiensis NBRC 15828.</title>
        <authorList>
            <person name="Komaki H."/>
            <person name="Tamura T."/>
        </authorList>
    </citation>
    <scope>NUCLEOTIDE SEQUENCE</scope>
    <source>
        <strain evidence="3">NBRC 15828</strain>
    </source>
</reference>
<dbReference type="InterPro" id="IPR023393">
    <property type="entry name" value="START-like_dom_sf"/>
</dbReference>
<evidence type="ECO:0000259" key="2">
    <source>
        <dbReference type="Pfam" id="PF08327"/>
    </source>
</evidence>
<evidence type="ECO:0000256" key="1">
    <source>
        <dbReference type="ARBA" id="ARBA00006817"/>
    </source>
</evidence>
<name>A0A8J4DI67_9ACTN</name>
<keyword evidence="4" id="KW-1185">Reference proteome</keyword>
<organism evidence="3 4">
    <name type="scientific">Spirilliplanes yamanashiensis</name>
    <dbReference type="NCBI Taxonomy" id="42233"/>
    <lineage>
        <taxon>Bacteria</taxon>
        <taxon>Bacillati</taxon>
        <taxon>Actinomycetota</taxon>
        <taxon>Actinomycetes</taxon>
        <taxon>Micromonosporales</taxon>
        <taxon>Micromonosporaceae</taxon>
        <taxon>Spirilliplanes</taxon>
    </lineage>
</organism>
<dbReference type="Gene3D" id="3.30.530.20">
    <property type="match status" value="1"/>
</dbReference>
<dbReference type="EMBL" id="BOOY01000014">
    <property type="protein sequence ID" value="GIJ02787.1"/>
    <property type="molecule type" value="Genomic_DNA"/>
</dbReference>
<evidence type="ECO:0000313" key="3">
    <source>
        <dbReference type="EMBL" id="GIJ02787.1"/>
    </source>
</evidence>
<comment type="similarity">
    <text evidence="1">Belongs to the AHA1 family.</text>
</comment>